<dbReference type="Proteomes" id="UP000327000">
    <property type="component" value="Unassembled WGS sequence"/>
</dbReference>
<protein>
    <submittedName>
        <fullName evidence="2">DUF4326 domain-containing protein</fullName>
    </submittedName>
</protein>
<proteinExistence type="predicted"/>
<dbReference type="AlphaFoldDB" id="A0A5N5W3T2"/>
<feature type="domain" description="DUF4326" evidence="1">
    <location>
        <begin position="9"/>
        <end position="126"/>
    </location>
</feature>
<keyword evidence="3" id="KW-1185">Reference proteome</keyword>
<dbReference type="InterPro" id="IPR025475">
    <property type="entry name" value="DUF4326"/>
</dbReference>
<evidence type="ECO:0000259" key="1">
    <source>
        <dbReference type="Pfam" id="PF14216"/>
    </source>
</evidence>
<organism evidence="2 3">
    <name type="scientific">Streptomyces mobaraensis</name>
    <name type="common">Streptoverticillium mobaraense</name>
    <dbReference type="NCBI Taxonomy" id="35621"/>
    <lineage>
        <taxon>Bacteria</taxon>
        <taxon>Bacillati</taxon>
        <taxon>Actinomycetota</taxon>
        <taxon>Actinomycetes</taxon>
        <taxon>Kitasatosporales</taxon>
        <taxon>Streptomycetaceae</taxon>
        <taxon>Streptomyces</taxon>
    </lineage>
</organism>
<comment type="caution">
    <text evidence="2">The sequence shown here is derived from an EMBL/GenBank/DDBJ whole genome shotgun (WGS) entry which is preliminary data.</text>
</comment>
<dbReference type="EMBL" id="VOKX01000070">
    <property type="protein sequence ID" value="KAB7839478.1"/>
    <property type="molecule type" value="Genomic_DNA"/>
</dbReference>
<evidence type="ECO:0000313" key="2">
    <source>
        <dbReference type="EMBL" id="KAB7839478.1"/>
    </source>
</evidence>
<reference evidence="2 3" key="1">
    <citation type="journal article" date="2019" name="Microb. Cell Fact.">
        <title>Exploring novel herbicidin analogues by transcriptional regulator overexpression and MS/MS molecular networking.</title>
        <authorList>
            <person name="Shi Y."/>
            <person name="Gu R."/>
            <person name="Li Y."/>
            <person name="Wang X."/>
            <person name="Ren W."/>
            <person name="Li X."/>
            <person name="Wang L."/>
            <person name="Xie Y."/>
            <person name="Hong B."/>
        </authorList>
    </citation>
    <scope>NUCLEOTIDE SEQUENCE [LARGE SCALE GENOMIC DNA]</scope>
    <source>
        <strain evidence="2 3">US-43</strain>
    </source>
</reference>
<dbReference type="OrthoDB" id="3483205at2"/>
<gene>
    <name evidence="2" type="ORF">FRZ00_21285</name>
</gene>
<accession>A0A5N5W3T2</accession>
<sequence>MPARIQRRRTPGWCAPGGAVYVGHPTRWANPFAVCQITGQRWQVIDTGGRSRSLVEEPQVFHEADQGLARLAATRLFELHIGALGLYRYDDQTMTDLRRELGGRDLTCWCPVPEPGEPDWCHAAVVPEIANT</sequence>
<dbReference type="Pfam" id="PF14216">
    <property type="entry name" value="DUF4326"/>
    <property type="match status" value="1"/>
</dbReference>
<dbReference type="RefSeq" id="WP_152264591.1">
    <property type="nucleotide sequence ID" value="NZ_VOKX01000070.1"/>
</dbReference>
<evidence type="ECO:0000313" key="3">
    <source>
        <dbReference type="Proteomes" id="UP000327000"/>
    </source>
</evidence>
<name>A0A5N5W3T2_STRMB</name>